<dbReference type="VEuPathDB" id="MicrosporidiaDB:H312_02613"/>
<sequence length="77" mass="9210">MNKICQKYKNYESIRKDSFLEKFRLDLTLILRIIIKYGIRQAMYRIKNSLDCNPKSIECIILKIKSLISIYDFSNLS</sequence>
<gene>
    <name evidence="1" type="ORF">H312_02613</name>
</gene>
<reference evidence="1 2" key="2">
    <citation type="submission" date="2014-03" db="EMBL/GenBank/DDBJ databases">
        <title>The Genome Sequence of Anncaliia algerae insect isolate PRA339.</title>
        <authorList>
            <consortium name="The Broad Institute Genome Sequencing Platform"/>
            <consortium name="The Broad Institute Genome Sequencing Center for Infectious Disease"/>
            <person name="Cuomo C."/>
            <person name="Becnel J."/>
            <person name="Sanscrainte N."/>
            <person name="Walker B."/>
            <person name="Young S.K."/>
            <person name="Zeng Q."/>
            <person name="Gargeya S."/>
            <person name="Fitzgerald M."/>
            <person name="Haas B."/>
            <person name="Abouelleil A."/>
            <person name="Alvarado L."/>
            <person name="Arachchi H.M."/>
            <person name="Berlin A.M."/>
            <person name="Chapman S.B."/>
            <person name="Dewar J."/>
            <person name="Goldberg J."/>
            <person name="Griggs A."/>
            <person name="Gujja S."/>
            <person name="Hansen M."/>
            <person name="Howarth C."/>
            <person name="Imamovic A."/>
            <person name="Larimer J."/>
            <person name="McCowan C."/>
            <person name="Murphy C."/>
            <person name="Neiman D."/>
            <person name="Pearson M."/>
            <person name="Priest M."/>
            <person name="Roberts A."/>
            <person name="Saif S."/>
            <person name="Shea T."/>
            <person name="Sisk P."/>
            <person name="Sykes S."/>
            <person name="Wortman J."/>
            <person name="Nusbaum C."/>
            <person name="Birren B."/>
        </authorList>
    </citation>
    <scope>NUCLEOTIDE SEQUENCE [LARGE SCALE GENOMIC DNA]</scope>
    <source>
        <strain evidence="1 2">PRA339</strain>
    </source>
</reference>
<organism evidence="1 2">
    <name type="scientific">Anncaliia algerae PRA339</name>
    <dbReference type="NCBI Taxonomy" id="1288291"/>
    <lineage>
        <taxon>Eukaryota</taxon>
        <taxon>Fungi</taxon>
        <taxon>Fungi incertae sedis</taxon>
        <taxon>Microsporidia</taxon>
        <taxon>Tubulinosematoidea</taxon>
        <taxon>Tubulinosematidae</taxon>
        <taxon>Anncaliia</taxon>
    </lineage>
</organism>
<evidence type="ECO:0000313" key="2">
    <source>
        <dbReference type="Proteomes" id="UP000030655"/>
    </source>
</evidence>
<dbReference type="Proteomes" id="UP000030655">
    <property type="component" value="Unassembled WGS sequence"/>
</dbReference>
<evidence type="ECO:0000313" key="1">
    <source>
        <dbReference type="EMBL" id="KCZ79992.1"/>
    </source>
</evidence>
<name>A0A059EYR3_9MICR</name>
<accession>A0A059EYR3</accession>
<dbReference type="HOGENOM" id="CLU_2637599_0_0_1"/>
<proteinExistence type="predicted"/>
<reference evidence="2" key="1">
    <citation type="submission" date="2013-02" db="EMBL/GenBank/DDBJ databases">
        <authorList>
            <consortium name="The Broad Institute Genome Sequencing Platform"/>
            <person name="Cuomo C."/>
            <person name="Becnel J."/>
            <person name="Sanscrainte N."/>
            <person name="Walker B."/>
            <person name="Young S.K."/>
            <person name="Zeng Q."/>
            <person name="Gargeya S."/>
            <person name="Fitzgerald M."/>
            <person name="Haas B."/>
            <person name="Abouelleil A."/>
            <person name="Alvarado L."/>
            <person name="Arachchi H.M."/>
            <person name="Berlin A.M."/>
            <person name="Chapman S.B."/>
            <person name="Dewar J."/>
            <person name="Goldberg J."/>
            <person name="Griggs A."/>
            <person name="Gujja S."/>
            <person name="Hansen M."/>
            <person name="Howarth C."/>
            <person name="Imamovic A."/>
            <person name="Larimer J."/>
            <person name="McCowan C."/>
            <person name="Murphy C."/>
            <person name="Neiman D."/>
            <person name="Pearson M."/>
            <person name="Priest M."/>
            <person name="Roberts A."/>
            <person name="Saif S."/>
            <person name="Shea T."/>
            <person name="Sisk P."/>
            <person name="Sykes S."/>
            <person name="Wortman J."/>
            <person name="Nusbaum C."/>
            <person name="Birren B."/>
        </authorList>
    </citation>
    <scope>NUCLEOTIDE SEQUENCE [LARGE SCALE GENOMIC DNA]</scope>
    <source>
        <strain evidence="2">PRA339</strain>
    </source>
</reference>
<dbReference type="AlphaFoldDB" id="A0A059EYR3"/>
<keyword evidence="2" id="KW-1185">Reference proteome</keyword>
<dbReference type="EMBL" id="KK365212">
    <property type="protein sequence ID" value="KCZ79992.1"/>
    <property type="molecule type" value="Genomic_DNA"/>
</dbReference>
<protein>
    <submittedName>
        <fullName evidence="1">Uncharacterized protein</fullName>
    </submittedName>
</protein>